<dbReference type="GeneID" id="106155721"/>
<evidence type="ECO:0000313" key="8">
    <source>
        <dbReference type="Proteomes" id="UP000085678"/>
    </source>
</evidence>
<feature type="transmembrane region" description="Helical" evidence="6">
    <location>
        <begin position="274"/>
        <end position="297"/>
    </location>
</feature>
<dbReference type="InterPro" id="IPR000276">
    <property type="entry name" value="GPCR_Rhodpsn"/>
</dbReference>
<keyword evidence="5" id="KW-0675">Receptor</keyword>
<dbReference type="AlphaFoldDB" id="A0A1S3HL10"/>
<keyword evidence="3 6" id="KW-1133">Transmembrane helix</keyword>
<evidence type="ECO:0000256" key="2">
    <source>
        <dbReference type="ARBA" id="ARBA00022692"/>
    </source>
</evidence>
<evidence type="ECO:0000256" key="4">
    <source>
        <dbReference type="ARBA" id="ARBA00023136"/>
    </source>
</evidence>
<proteinExistence type="inferred from homology"/>
<keyword evidence="4 6" id="KW-0472">Membrane</keyword>
<keyword evidence="2 5" id="KW-0812">Transmembrane</keyword>
<dbReference type="OrthoDB" id="6281784at2759"/>
<comment type="subcellular location">
    <subcellularLocation>
        <location evidence="1">Membrane</location>
    </subcellularLocation>
</comment>
<evidence type="ECO:0000256" key="6">
    <source>
        <dbReference type="SAM" id="Phobius"/>
    </source>
</evidence>
<accession>A0A1S3HL10</accession>
<dbReference type="Proteomes" id="UP000085678">
    <property type="component" value="Unplaced"/>
</dbReference>
<feature type="transmembrane region" description="Helical" evidence="6">
    <location>
        <begin position="50"/>
        <end position="71"/>
    </location>
</feature>
<dbReference type="SUPFAM" id="SSF81321">
    <property type="entry name" value="Family A G protein-coupled receptor-like"/>
    <property type="match status" value="1"/>
</dbReference>
<dbReference type="KEGG" id="lak:106155721"/>
<gene>
    <name evidence="9" type="primary">LOC106155721</name>
</gene>
<evidence type="ECO:0000259" key="7">
    <source>
        <dbReference type="PROSITE" id="PS50262"/>
    </source>
</evidence>
<feature type="domain" description="G-protein coupled receptors family 1 profile" evidence="7">
    <location>
        <begin position="62"/>
        <end position="302"/>
    </location>
</feature>
<comment type="similarity">
    <text evidence="5">Belongs to the G-protein coupled receptor 1 family.</text>
</comment>
<sequence>MENATVFPDFNSSVMFEGFLTDNSSVNSTVCPENVWDPTHATTVFWTNSVIGFGFIIFGICGNALSIIVLSRERPLTTTSILLQGVAVSDSLYLLSNLFYVVFIGINKYTGQIRWYLRALHPLLMPYVKPLMYISQQASVWLIVLVTLDRHYVITNPIQAATNPRTKRTQLKVVAVFFLTIAYNIPHFFELDLVPCKYPDGENGHIMMISELGNSMVYFLVYGIGFYFITMYIVPMLILAIVNMKLIWTLRRAAKQRVNLAEVKGKSGRDDVTFVLVVVVFVFVACQTPDFLLQIYYFELVI</sequence>
<evidence type="ECO:0000256" key="3">
    <source>
        <dbReference type="ARBA" id="ARBA00022989"/>
    </source>
</evidence>
<dbReference type="GO" id="GO:0016020">
    <property type="term" value="C:membrane"/>
    <property type="evidence" value="ECO:0007669"/>
    <property type="project" value="UniProtKB-SubCell"/>
</dbReference>
<dbReference type="PROSITE" id="PS50262">
    <property type="entry name" value="G_PROTEIN_RECEP_F1_2"/>
    <property type="match status" value="1"/>
</dbReference>
<dbReference type="PRINTS" id="PR00237">
    <property type="entry name" value="GPCRRHODOPSN"/>
</dbReference>
<dbReference type="PANTHER" id="PTHR46641:SF2">
    <property type="entry name" value="FMRFAMIDE RECEPTOR"/>
    <property type="match status" value="1"/>
</dbReference>
<dbReference type="InterPro" id="IPR017452">
    <property type="entry name" value="GPCR_Rhodpsn_7TM"/>
</dbReference>
<dbReference type="InParanoid" id="A0A1S3HL10"/>
<keyword evidence="5" id="KW-0807">Transducer</keyword>
<dbReference type="Gene3D" id="1.20.1070.10">
    <property type="entry name" value="Rhodopsin 7-helix transmembrane proteins"/>
    <property type="match status" value="1"/>
</dbReference>
<evidence type="ECO:0000256" key="5">
    <source>
        <dbReference type="RuleBase" id="RU000688"/>
    </source>
</evidence>
<dbReference type="CDD" id="cd14978">
    <property type="entry name" value="7tmA_FMRFamide_R-like"/>
    <property type="match status" value="1"/>
</dbReference>
<evidence type="ECO:0000313" key="9">
    <source>
        <dbReference type="RefSeq" id="XP_013386146.1"/>
    </source>
</evidence>
<feature type="transmembrane region" description="Helical" evidence="6">
    <location>
        <begin position="92"/>
        <end position="110"/>
    </location>
</feature>
<feature type="transmembrane region" description="Helical" evidence="6">
    <location>
        <begin position="217"/>
        <end position="242"/>
    </location>
</feature>
<name>A0A1S3HL10_LINAN</name>
<dbReference type="RefSeq" id="XP_013386146.1">
    <property type="nucleotide sequence ID" value="XM_013530692.1"/>
</dbReference>
<protein>
    <submittedName>
        <fullName evidence="9">FMRFamide receptor-like</fullName>
    </submittedName>
</protein>
<feature type="transmembrane region" description="Helical" evidence="6">
    <location>
        <begin position="169"/>
        <end position="189"/>
    </location>
</feature>
<dbReference type="InterPro" id="IPR052954">
    <property type="entry name" value="GPCR-Ligand_Int"/>
</dbReference>
<evidence type="ECO:0000256" key="1">
    <source>
        <dbReference type="ARBA" id="ARBA00004370"/>
    </source>
</evidence>
<keyword evidence="8" id="KW-1185">Reference proteome</keyword>
<dbReference type="STRING" id="7574.A0A1S3HL10"/>
<keyword evidence="5" id="KW-0297">G-protein coupled receptor</keyword>
<feature type="non-terminal residue" evidence="9">
    <location>
        <position position="302"/>
    </location>
</feature>
<dbReference type="GO" id="GO:0004930">
    <property type="term" value="F:G protein-coupled receptor activity"/>
    <property type="evidence" value="ECO:0007669"/>
    <property type="project" value="UniProtKB-KW"/>
</dbReference>
<reference evidence="9" key="1">
    <citation type="submission" date="2025-08" db="UniProtKB">
        <authorList>
            <consortium name="RefSeq"/>
        </authorList>
    </citation>
    <scope>IDENTIFICATION</scope>
    <source>
        <tissue evidence="9">Gonads</tissue>
    </source>
</reference>
<dbReference type="PROSITE" id="PS00237">
    <property type="entry name" value="G_PROTEIN_RECEP_F1_1"/>
    <property type="match status" value="1"/>
</dbReference>
<dbReference type="Pfam" id="PF00001">
    <property type="entry name" value="7tm_1"/>
    <property type="match status" value="1"/>
</dbReference>
<dbReference type="PANTHER" id="PTHR46641">
    <property type="entry name" value="FMRFAMIDE RECEPTOR-RELATED"/>
    <property type="match status" value="1"/>
</dbReference>
<organism evidence="8 9">
    <name type="scientific">Lingula anatina</name>
    <name type="common">Brachiopod</name>
    <name type="synonym">Lingula unguis</name>
    <dbReference type="NCBI Taxonomy" id="7574"/>
    <lineage>
        <taxon>Eukaryota</taxon>
        <taxon>Metazoa</taxon>
        <taxon>Spiralia</taxon>
        <taxon>Lophotrochozoa</taxon>
        <taxon>Brachiopoda</taxon>
        <taxon>Linguliformea</taxon>
        <taxon>Lingulata</taxon>
        <taxon>Lingulida</taxon>
        <taxon>Linguloidea</taxon>
        <taxon>Lingulidae</taxon>
        <taxon>Lingula</taxon>
    </lineage>
</organism>